<evidence type="ECO:0000313" key="4">
    <source>
        <dbReference type="Proteomes" id="UP000233040"/>
    </source>
</evidence>
<accession>A0A2K5R1X3</accession>
<dbReference type="GO" id="GO:0016887">
    <property type="term" value="F:ATP hydrolysis activity"/>
    <property type="evidence" value="ECO:0007669"/>
    <property type="project" value="InterPro"/>
</dbReference>
<dbReference type="InterPro" id="IPR037196">
    <property type="entry name" value="HSP90_C"/>
</dbReference>
<comment type="similarity">
    <text evidence="1">Belongs to the heat shock protein 90 family.</text>
</comment>
<dbReference type="AlphaFoldDB" id="A0A2K5R1X3"/>
<dbReference type="STRING" id="9516.ENSCCAP00000022137"/>
<dbReference type="GO" id="GO:0005524">
    <property type="term" value="F:ATP binding"/>
    <property type="evidence" value="ECO:0007669"/>
    <property type="project" value="InterPro"/>
</dbReference>
<keyword evidence="4" id="KW-1185">Reference proteome</keyword>
<keyword evidence="2" id="KW-0143">Chaperone</keyword>
<sequence length="65" mass="7594">MGYIMAKKHLEINLNQPIVETLQQKAEVDKDNKAVRDLVVLPFQTVGDSQTYPKSVYHEQARFRY</sequence>
<reference evidence="3" key="2">
    <citation type="submission" date="2025-09" db="UniProtKB">
        <authorList>
            <consortium name="Ensembl"/>
        </authorList>
    </citation>
    <scope>IDENTIFICATION</scope>
</reference>
<dbReference type="GO" id="GO:0140662">
    <property type="term" value="F:ATP-dependent protein folding chaperone"/>
    <property type="evidence" value="ECO:0007669"/>
    <property type="project" value="InterPro"/>
</dbReference>
<proteinExistence type="inferred from homology"/>
<organism evidence="3 4">
    <name type="scientific">Cebus imitator</name>
    <name type="common">Panamanian white-faced capuchin</name>
    <name type="synonym">Cebus capucinus imitator</name>
    <dbReference type="NCBI Taxonomy" id="2715852"/>
    <lineage>
        <taxon>Eukaryota</taxon>
        <taxon>Metazoa</taxon>
        <taxon>Chordata</taxon>
        <taxon>Craniata</taxon>
        <taxon>Vertebrata</taxon>
        <taxon>Euteleostomi</taxon>
        <taxon>Mammalia</taxon>
        <taxon>Eutheria</taxon>
        <taxon>Euarchontoglires</taxon>
        <taxon>Primates</taxon>
        <taxon>Haplorrhini</taxon>
        <taxon>Platyrrhini</taxon>
        <taxon>Cebidae</taxon>
        <taxon>Cebinae</taxon>
        <taxon>Cebus</taxon>
    </lineage>
</organism>
<dbReference type="GO" id="GO:0051082">
    <property type="term" value="F:unfolded protein binding"/>
    <property type="evidence" value="ECO:0007669"/>
    <property type="project" value="InterPro"/>
</dbReference>
<dbReference type="Ensembl" id="ENSCCAT00000039634.1">
    <property type="protein sequence ID" value="ENSCCAP00000022137.1"/>
    <property type="gene ID" value="ENSCCAG00000028882.1"/>
</dbReference>
<dbReference type="SUPFAM" id="SSF110942">
    <property type="entry name" value="HSP90 C-terminal domain"/>
    <property type="match status" value="1"/>
</dbReference>
<name>A0A2K5R1X3_CEBIM</name>
<dbReference type="Proteomes" id="UP000233040">
    <property type="component" value="Unassembled WGS sequence"/>
</dbReference>
<dbReference type="OMA" id="RTHRMRN"/>
<protein>
    <submittedName>
        <fullName evidence="3">Uncharacterized protein</fullName>
    </submittedName>
</protein>
<evidence type="ECO:0000256" key="1">
    <source>
        <dbReference type="ARBA" id="ARBA00008239"/>
    </source>
</evidence>
<evidence type="ECO:0000313" key="3">
    <source>
        <dbReference type="Ensembl" id="ENSCCAP00000022137.1"/>
    </source>
</evidence>
<dbReference type="GeneTree" id="ENSGT00940000169558"/>
<reference evidence="3" key="1">
    <citation type="submission" date="2025-08" db="UniProtKB">
        <authorList>
            <consortium name="Ensembl"/>
        </authorList>
    </citation>
    <scope>IDENTIFICATION</scope>
</reference>
<dbReference type="Gene3D" id="1.20.120.790">
    <property type="entry name" value="Heat shock protein 90, C-terminal domain"/>
    <property type="match status" value="1"/>
</dbReference>
<dbReference type="InterPro" id="IPR001404">
    <property type="entry name" value="Hsp90_fam"/>
</dbReference>
<dbReference type="Pfam" id="PF00183">
    <property type="entry name" value="HSP90"/>
    <property type="match status" value="1"/>
</dbReference>
<evidence type="ECO:0000256" key="2">
    <source>
        <dbReference type="ARBA" id="ARBA00023186"/>
    </source>
</evidence>